<dbReference type="PIRSF" id="PIRSF037125">
    <property type="entry name" value="D-site_20S_pre-rRNA_nuclease"/>
    <property type="match status" value="1"/>
</dbReference>
<dbReference type="InterPro" id="IPR033411">
    <property type="entry name" value="Ribonuclease_PIN"/>
</dbReference>
<keyword evidence="2" id="KW-0540">Nuclease</keyword>
<feature type="domain" description="Nin one binding (NOB1) Zn-ribbon-like" evidence="10">
    <location>
        <begin position="295"/>
        <end position="372"/>
    </location>
</feature>
<dbReference type="FunFam" id="3.40.50.1010:FF:000020">
    <property type="entry name" value="20S-pre-rRNA D-site endonuclease NOB1"/>
    <property type="match status" value="1"/>
</dbReference>
<sequence length="472" mass="53204">MPIQALVLDATPLITHGYQHYANYSKTFYTTPTVYSEIKDANARKNLEIWDNLGVLVKRHPKQSSIEFVKNFSVLTGDFQVLSANDIHILALTYELQVELNGHKNVRSIPGQVLDCDQKEVADNKNSNKEGSAAAKEDGFTTTEKPKKKRGRRGGKKQKAKQEAREQQQEGHTEVLKDEAQLEEAQLEEAQPEEAQPEEAQPEEAQPEEAQLEGEYFEDDDDGDWITPGTLAMQMMKDQGEDVSGEQMLNNNTDGDSGNTEDNTFVALATGDFAVQNVALQINLNLMNFMNGFKITKLRNYMLRCHACFHMCPLNTKNKLQNPDFCPSCGGFQTLLRCAISIDAETGTIVPHLKQNFQWINRGNKYSVASPLSKRNMRKNGNKGFQHNNSKTLQSIPLLRPDQKEYEQHLKQKNYVERYNEKLLNNWYGTENGGMGGSADNVISPFGLDGLKYHSSKIGRGRHVNSNSKRRS</sequence>
<comment type="similarity">
    <text evidence="1 7">Belongs to the NOB1 family.</text>
</comment>
<name>A0A1E5RA26_9ASCO</name>
<feature type="binding site" evidence="8">
    <location>
        <position position="329"/>
    </location>
    <ligand>
        <name>Zn(2+)</name>
        <dbReference type="ChEBI" id="CHEBI:29105"/>
    </ligand>
</feature>
<keyword evidence="3 7" id="KW-0479">Metal-binding</keyword>
<feature type="region of interest" description="Disordered" evidence="9">
    <location>
        <begin position="239"/>
        <end position="258"/>
    </location>
</feature>
<gene>
    <name evidence="12" type="ORF">AWRI3579_g2541</name>
</gene>
<evidence type="ECO:0000256" key="2">
    <source>
        <dbReference type="ARBA" id="ARBA00022722"/>
    </source>
</evidence>
<dbReference type="STRING" id="56408.A0A1E5RA26"/>
<evidence type="ECO:0000256" key="9">
    <source>
        <dbReference type="SAM" id="MobiDB-lite"/>
    </source>
</evidence>
<dbReference type="Proteomes" id="UP000095728">
    <property type="component" value="Unassembled WGS sequence"/>
</dbReference>
<dbReference type="GO" id="GO:0004521">
    <property type="term" value="F:RNA endonuclease activity"/>
    <property type="evidence" value="ECO:0007669"/>
    <property type="project" value="UniProtKB-UniRule"/>
</dbReference>
<evidence type="ECO:0000256" key="1">
    <source>
        <dbReference type="ARBA" id="ARBA00005858"/>
    </source>
</evidence>
<evidence type="ECO:0000256" key="5">
    <source>
        <dbReference type="ARBA" id="ARBA00022833"/>
    </source>
</evidence>
<protein>
    <recommendedName>
        <fullName evidence="7">20S-pre-rRNA D-site endonuclease NOB1</fullName>
    </recommendedName>
</protein>
<evidence type="ECO:0000313" key="12">
    <source>
        <dbReference type="EMBL" id="OEJ83760.1"/>
    </source>
</evidence>
<accession>A0A1E5RA26</accession>
<dbReference type="InterPro" id="IPR036283">
    <property type="entry name" value="NOB1_Zf-like_sf"/>
</dbReference>
<feature type="region of interest" description="Disordered" evidence="9">
    <location>
        <begin position="122"/>
        <end position="228"/>
    </location>
</feature>
<dbReference type="Gene3D" id="3.40.50.1010">
    <property type="entry name" value="5'-nuclease"/>
    <property type="match status" value="1"/>
</dbReference>
<organism evidence="12 13">
    <name type="scientific">Hanseniaspora osmophila</name>
    <dbReference type="NCBI Taxonomy" id="56408"/>
    <lineage>
        <taxon>Eukaryota</taxon>
        <taxon>Fungi</taxon>
        <taxon>Dikarya</taxon>
        <taxon>Ascomycota</taxon>
        <taxon>Saccharomycotina</taxon>
        <taxon>Saccharomycetes</taxon>
        <taxon>Saccharomycodales</taxon>
        <taxon>Saccharomycodaceae</taxon>
        <taxon>Hanseniaspora</taxon>
    </lineage>
</organism>
<dbReference type="GO" id="GO:0005737">
    <property type="term" value="C:cytoplasm"/>
    <property type="evidence" value="ECO:0007669"/>
    <property type="project" value="UniProtKB-ARBA"/>
</dbReference>
<dbReference type="GO" id="GO:0046872">
    <property type="term" value="F:metal ion binding"/>
    <property type="evidence" value="ECO:0007669"/>
    <property type="project" value="UniProtKB-UniRule"/>
</dbReference>
<evidence type="ECO:0000313" key="13">
    <source>
        <dbReference type="Proteomes" id="UP000095728"/>
    </source>
</evidence>
<dbReference type="FunCoup" id="A0A1E5RA26">
    <property type="interactions" value="1082"/>
</dbReference>
<evidence type="ECO:0000256" key="4">
    <source>
        <dbReference type="ARBA" id="ARBA00022801"/>
    </source>
</evidence>
<dbReference type="Pfam" id="PF08772">
    <property type="entry name" value="Zn_ribbon_NOB1"/>
    <property type="match status" value="1"/>
</dbReference>
<feature type="binding site" evidence="8">
    <location>
        <position position="308"/>
    </location>
    <ligand>
        <name>Zn(2+)</name>
        <dbReference type="ChEBI" id="CHEBI:29105"/>
    </ligand>
</feature>
<feature type="binding site" evidence="8">
    <location>
        <position position="326"/>
    </location>
    <ligand>
        <name>Zn(2+)</name>
        <dbReference type="ChEBI" id="CHEBI:29105"/>
    </ligand>
</feature>
<comment type="subcellular location">
    <subcellularLocation>
        <location evidence="7">Nucleus</location>
        <location evidence="7">Nucleolus</location>
    </subcellularLocation>
</comment>
<feature type="compositionally biased region" description="Acidic residues" evidence="9">
    <location>
        <begin position="181"/>
        <end position="224"/>
    </location>
</feature>
<keyword evidence="4" id="KW-0378">Hydrolase</keyword>
<evidence type="ECO:0000256" key="7">
    <source>
        <dbReference type="PIRNR" id="PIRNR037125"/>
    </source>
</evidence>
<feature type="compositionally biased region" description="Basic residues" evidence="9">
    <location>
        <begin position="146"/>
        <end position="159"/>
    </location>
</feature>
<evidence type="ECO:0000259" key="10">
    <source>
        <dbReference type="Pfam" id="PF08772"/>
    </source>
</evidence>
<evidence type="ECO:0000259" key="11">
    <source>
        <dbReference type="Pfam" id="PF17146"/>
    </source>
</evidence>
<feature type="domain" description="Ribonuclease PIN" evidence="11">
    <location>
        <begin position="6"/>
        <end position="96"/>
    </location>
</feature>
<keyword evidence="13" id="KW-1185">Reference proteome</keyword>
<dbReference type="SUPFAM" id="SSF144206">
    <property type="entry name" value="NOB1 zinc finger-like"/>
    <property type="match status" value="1"/>
</dbReference>
<keyword evidence="12" id="KW-0255">Endonuclease</keyword>
<dbReference type="CDD" id="cd09876">
    <property type="entry name" value="PIN_Nob1-like"/>
    <property type="match status" value="1"/>
</dbReference>
<dbReference type="PANTHER" id="PTHR12814">
    <property type="entry name" value="RNA-BINDING PROTEIN NOB1"/>
    <property type="match status" value="1"/>
</dbReference>
<dbReference type="GO" id="GO:0030490">
    <property type="term" value="P:maturation of SSU-rRNA"/>
    <property type="evidence" value="ECO:0007669"/>
    <property type="project" value="TreeGrafter"/>
</dbReference>
<dbReference type="AlphaFoldDB" id="A0A1E5RA26"/>
<dbReference type="Gene3D" id="6.20.210.10">
    <property type="entry name" value="Nin one binding (NOB1), Zn-ribbon-like"/>
    <property type="match status" value="1"/>
</dbReference>
<evidence type="ECO:0000256" key="8">
    <source>
        <dbReference type="PIRSR" id="PIRSR037125-1"/>
    </source>
</evidence>
<feature type="compositionally biased region" description="Basic and acidic residues" evidence="9">
    <location>
        <begin position="160"/>
        <end position="180"/>
    </location>
</feature>
<dbReference type="InterPro" id="IPR014881">
    <property type="entry name" value="NOB1_Zn-bd"/>
</dbReference>
<dbReference type="OrthoDB" id="446759at2759"/>
<dbReference type="InterPro" id="IPR017117">
    <property type="entry name" value="Nob1_euk"/>
</dbReference>
<comment type="function">
    <text evidence="7">Required for the synthesis of 40S ribosome subunits. Has a role in processing 20S pre-rRNA into the mature 18S rRNA, where it is required for cleavage at the 3' end of the mature 18S rRNA (D-site). Accompanies the 20S pre-rRNA from the nucleus to the cytoplasm.</text>
</comment>
<comment type="caution">
    <text evidence="12">The sequence shown here is derived from an EMBL/GenBank/DDBJ whole genome shotgun (WGS) entry which is preliminary data.</text>
</comment>
<reference evidence="13" key="1">
    <citation type="journal article" date="2016" name="Genome Announc.">
        <title>Genome sequences of three species of Hanseniaspora isolated from spontaneous wine fermentations.</title>
        <authorList>
            <person name="Sternes P.R."/>
            <person name="Lee D."/>
            <person name="Kutyna D.R."/>
            <person name="Borneman A.R."/>
        </authorList>
    </citation>
    <scope>NUCLEOTIDE SEQUENCE [LARGE SCALE GENOMIC DNA]</scope>
    <source>
        <strain evidence="13">AWRI3579</strain>
    </source>
</reference>
<evidence type="ECO:0000256" key="3">
    <source>
        <dbReference type="ARBA" id="ARBA00022723"/>
    </source>
</evidence>
<dbReference type="GO" id="GO:0030688">
    <property type="term" value="C:preribosome, small subunit precursor"/>
    <property type="evidence" value="ECO:0007669"/>
    <property type="project" value="TreeGrafter"/>
</dbReference>
<dbReference type="PANTHER" id="PTHR12814:SF2">
    <property type="entry name" value="RNA-BINDING PROTEIN NOB1"/>
    <property type="match status" value="1"/>
</dbReference>
<dbReference type="Pfam" id="PF17146">
    <property type="entry name" value="PIN_6"/>
    <property type="match status" value="1"/>
</dbReference>
<keyword evidence="5 7" id="KW-0862">Zinc</keyword>
<keyword evidence="6 7" id="KW-0539">Nucleus</keyword>
<evidence type="ECO:0000256" key="6">
    <source>
        <dbReference type="ARBA" id="ARBA00023242"/>
    </source>
</evidence>
<proteinExistence type="inferred from homology"/>
<dbReference type="GO" id="GO:0016787">
    <property type="term" value="F:hydrolase activity"/>
    <property type="evidence" value="ECO:0007669"/>
    <property type="project" value="UniProtKB-KW"/>
</dbReference>
<feature type="compositionally biased region" description="Polar residues" evidence="9">
    <location>
        <begin position="247"/>
        <end position="258"/>
    </location>
</feature>
<dbReference type="InParanoid" id="A0A1E5RA26"/>
<dbReference type="InterPro" id="IPR039907">
    <property type="entry name" value="NOB1"/>
</dbReference>
<feature type="binding site" evidence="8">
    <location>
        <position position="305"/>
    </location>
    <ligand>
        <name>Zn(2+)</name>
        <dbReference type="ChEBI" id="CHEBI:29105"/>
    </ligand>
</feature>
<dbReference type="EMBL" id="LPNM01000008">
    <property type="protein sequence ID" value="OEJ83760.1"/>
    <property type="molecule type" value="Genomic_DNA"/>
</dbReference>
<dbReference type="GO" id="GO:0005730">
    <property type="term" value="C:nucleolus"/>
    <property type="evidence" value="ECO:0007669"/>
    <property type="project" value="UniProtKB-SubCell"/>
</dbReference>